<feature type="compositionally biased region" description="Low complexity" evidence="10">
    <location>
        <begin position="1"/>
        <end position="12"/>
    </location>
</feature>
<evidence type="ECO:0000256" key="6">
    <source>
        <dbReference type="ARBA" id="ARBA00022794"/>
    </source>
</evidence>
<dbReference type="RefSeq" id="XP_013899450.1">
    <property type="nucleotide sequence ID" value="XM_014043996.1"/>
</dbReference>
<dbReference type="PANTHER" id="PTHR34031:SF1">
    <property type="entry name" value="CENTROSOMAL PROTEIN OF 162 KDA"/>
    <property type="match status" value="1"/>
</dbReference>
<reference evidence="11 12" key="1">
    <citation type="journal article" date="2013" name="BMC Genomics">
        <title>Reconstruction of the lipid metabolism for the microalga Monoraphidium neglectum from its genome sequence reveals characteristics suitable for biofuel production.</title>
        <authorList>
            <person name="Bogen C."/>
            <person name="Al-Dilaimi A."/>
            <person name="Albersmeier A."/>
            <person name="Wichmann J."/>
            <person name="Grundmann M."/>
            <person name="Rupp O."/>
            <person name="Lauersen K.J."/>
            <person name="Blifernez-Klassen O."/>
            <person name="Kalinowski J."/>
            <person name="Goesmann A."/>
            <person name="Mussgnug J.H."/>
            <person name="Kruse O."/>
        </authorList>
    </citation>
    <scope>NUCLEOTIDE SEQUENCE [LARGE SCALE GENOMIC DNA]</scope>
    <source>
        <strain evidence="11 12">SAG 48.87</strain>
    </source>
</reference>
<evidence type="ECO:0000313" key="11">
    <source>
        <dbReference type="EMBL" id="KIZ00431.1"/>
    </source>
</evidence>
<evidence type="ECO:0000256" key="8">
    <source>
        <dbReference type="ARBA" id="ARBA00023212"/>
    </source>
</evidence>
<keyword evidence="8" id="KW-0206">Cytoskeleton</keyword>
<sequence length="374" mass="40017">MHLQQQEALQLQRAERQQQRQQQDEVEDMAEANEKLQQQQQQQQQQQDSLPASPLRAASPSPPHRAPAARSRDDAVAQSAAQRAQLLAGPADAAALRQAISEMRGKVAWLEGQLERALRAREAAEEQMAAAAAERAEERAWHEAQRADRDREVGLLRAKAAALEAAAAAGAGAGSGGGGAARGGGSPGSEALQASVGAEDAALLRAYQQENEAATRRIKDLEQQLSQARAVLVAEAGRLERHFAATQEQERRHGAEAAERLQKLLDAQAALQAAQDAAAEREAELRGQIARLRQEKRELEARAAGVDLRAMEEGDALVAAVRAEMEAMARAHAEQAGAHAIVAALESRLAWFAENQEMIGASDSLIAEQGESSA</sequence>
<protein>
    <recommendedName>
        <fullName evidence="3">Centrosomal protein of 162 kDa</fullName>
    </recommendedName>
</protein>
<dbReference type="Proteomes" id="UP000054498">
    <property type="component" value="Unassembled WGS sequence"/>
</dbReference>
<keyword evidence="7 9" id="KW-0175">Coiled coil</keyword>
<proteinExistence type="inferred from homology"/>
<accession>A0A0D2N2K9</accession>
<dbReference type="AlphaFoldDB" id="A0A0D2N2K9"/>
<keyword evidence="5" id="KW-0493">Microtubule</keyword>
<organism evidence="11 12">
    <name type="scientific">Monoraphidium neglectum</name>
    <dbReference type="NCBI Taxonomy" id="145388"/>
    <lineage>
        <taxon>Eukaryota</taxon>
        <taxon>Viridiplantae</taxon>
        <taxon>Chlorophyta</taxon>
        <taxon>core chlorophytes</taxon>
        <taxon>Chlorophyceae</taxon>
        <taxon>CS clade</taxon>
        <taxon>Sphaeropleales</taxon>
        <taxon>Selenastraceae</taxon>
        <taxon>Monoraphidium</taxon>
    </lineage>
</organism>
<feature type="region of interest" description="Disordered" evidence="10">
    <location>
        <begin position="170"/>
        <end position="194"/>
    </location>
</feature>
<feature type="coiled-coil region" evidence="9">
    <location>
        <begin position="264"/>
        <end position="309"/>
    </location>
</feature>
<dbReference type="GO" id="GO:0005879">
    <property type="term" value="C:axonemal microtubule"/>
    <property type="evidence" value="ECO:0007669"/>
    <property type="project" value="TreeGrafter"/>
</dbReference>
<evidence type="ECO:0000256" key="10">
    <source>
        <dbReference type="SAM" id="MobiDB-lite"/>
    </source>
</evidence>
<feature type="coiled-coil region" evidence="9">
    <location>
        <begin position="204"/>
        <end position="238"/>
    </location>
</feature>
<name>A0A0D2N2K9_9CHLO</name>
<comment type="subcellular location">
    <subcellularLocation>
        <location evidence="1">Cytoplasm</location>
        <location evidence="1">Cytoskeleton</location>
        <location evidence="1">Microtubule organizing center</location>
        <location evidence="1">Centrosome</location>
        <location evidence="1">Centriole</location>
    </subcellularLocation>
</comment>
<evidence type="ECO:0000256" key="2">
    <source>
        <dbReference type="ARBA" id="ARBA00009485"/>
    </source>
</evidence>
<keyword evidence="6" id="KW-0970">Cilium biogenesis/degradation</keyword>
<evidence type="ECO:0000256" key="9">
    <source>
        <dbReference type="SAM" id="Coils"/>
    </source>
</evidence>
<evidence type="ECO:0000256" key="1">
    <source>
        <dbReference type="ARBA" id="ARBA00004114"/>
    </source>
</evidence>
<dbReference type="GO" id="GO:0060271">
    <property type="term" value="P:cilium assembly"/>
    <property type="evidence" value="ECO:0007669"/>
    <property type="project" value="TreeGrafter"/>
</dbReference>
<keyword evidence="12" id="KW-1185">Reference proteome</keyword>
<evidence type="ECO:0000256" key="5">
    <source>
        <dbReference type="ARBA" id="ARBA00022701"/>
    </source>
</evidence>
<feature type="region of interest" description="Disordered" evidence="10">
    <location>
        <begin position="1"/>
        <end position="92"/>
    </location>
</feature>
<dbReference type="PANTHER" id="PTHR34031">
    <property type="entry name" value="CENTROSOMAL PROTEIN OF 162 KDA"/>
    <property type="match status" value="1"/>
</dbReference>
<dbReference type="GO" id="GO:0005814">
    <property type="term" value="C:centriole"/>
    <property type="evidence" value="ECO:0007669"/>
    <property type="project" value="UniProtKB-SubCell"/>
</dbReference>
<dbReference type="KEGG" id="mng:MNEG_7531"/>
<dbReference type="PROSITE" id="PS50096">
    <property type="entry name" value="IQ"/>
    <property type="match status" value="1"/>
</dbReference>
<dbReference type="GeneID" id="25740407"/>
<feature type="compositionally biased region" description="Low complexity" evidence="10">
    <location>
        <begin position="37"/>
        <end position="59"/>
    </location>
</feature>
<feature type="compositionally biased region" description="Gly residues" evidence="10">
    <location>
        <begin position="171"/>
        <end position="187"/>
    </location>
</feature>
<feature type="coiled-coil region" evidence="9">
    <location>
        <begin position="107"/>
        <end position="134"/>
    </location>
</feature>
<comment type="similarity">
    <text evidence="2">Belongs to the CEP162 family.</text>
</comment>
<feature type="compositionally biased region" description="Low complexity" evidence="10">
    <location>
        <begin position="76"/>
        <end position="92"/>
    </location>
</feature>
<gene>
    <name evidence="11" type="ORF">MNEG_7531</name>
</gene>
<dbReference type="EMBL" id="KK101559">
    <property type="protein sequence ID" value="KIZ00431.1"/>
    <property type="molecule type" value="Genomic_DNA"/>
</dbReference>
<keyword evidence="4" id="KW-0963">Cytoplasm</keyword>
<evidence type="ECO:0000256" key="7">
    <source>
        <dbReference type="ARBA" id="ARBA00023054"/>
    </source>
</evidence>
<evidence type="ECO:0000256" key="3">
    <source>
        <dbReference type="ARBA" id="ARBA00021406"/>
    </source>
</evidence>
<evidence type="ECO:0000313" key="12">
    <source>
        <dbReference type="Proteomes" id="UP000054498"/>
    </source>
</evidence>
<dbReference type="OrthoDB" id="551463at2759"/>
<evidence type="ECO:0000256" key="4">
    <source>
        <dbReference type="ARBA" id="ARBA00022490"/>
    </source>
</evidence>
<dbReference type="InterPro" id="IPR038774">
    <property type="entry name" value="CEP162-like"/>
</dbReference>